<gene>
    <name evidence="1" type="ORF">BDN72DRAFT_746780</name>
</gene>
<evidence type="ECO:0000313" key="2">
    <source>
        <dbReference type="Proteomes" id="UP000308600"/>
    </source>
</evidence>
<proteinExistence type="predicted"/>
<feature type="non-terminal residue" evidence="1">
    <location>
        <position position="1"/>
    </location>
</feature>
<evidence type="ECO:0000313" key="1">
    <source>
        <dbReference type="EMBL" id="TFK57860.1"/>
    </source>
</evidence>
<feature type="non-terminal residue" evidence="1">
    <location>
        <position position="265"/>
    </location>
</feature>
<keyword evidence="2" id="KW-1185">Reference proteome</keyword>
<keyword evidence="1" id="KW-0378">Hydrolase</keyword>
<accession>A0ACD2ZXH9</accession>
<reference evidence="1 2" key="1">
    <citation type="journal article" date="2019" name="Nat. Ecol. Evol.">
        <title>Megaphylogeny resolves global patterns of mushroom evolution.</title>
        <authorList>
            <person name="Varga T."/>
            <person name="Krizsan K."/>
            <person name="Foldi C."/>
            <person name="Dima B."/>
            <person name="Sanchez-Garcia M."/>
            <person name="Sanchez-Ramirez S."/>
            <person name="Szollosi G.J."/>
            <person name="Szarkandi J.G."/>
            <person name="Papp V."/>
            <person name="Albert L."/>
            <person name="Andreopoulos W."/>
            <person name="Angelini C."/>
            <person name="Antonin V."/>
            <person name="Barry K.W."/>
            <person name="Bougher N.L."/>
            <person name="Buchanan P."/>
            <person name="Buyck B."/>
            <person name="Bense V."/>
            <person name="Catcheside P."/>
            <person name="Chovatia M."/>
            <person name="Cooper J."/>
            <person name="Damon W."/>
            <person name="Desjardin D."/>
            <person name="Finy P."/>
            <person name="Geml J."/>
            <person name="Haridas S."/>
            <person name="Hughes K."/>
            <person name="Justo A."/>
            <person name="Karasinski D."/>
            <person name="Kautmanova I."/>
            <person name="Kiss B."/>
            <person name="Kocsube S."/>
            <person name="Kotiranta H."/>
            <person name="LaButti K.M."/>
            <person name="Lechner B.E."/>
            <person name="Liimatainen K."/>
            <person name="Lipzen A."/>
            <person name="Lukacs Z."/>
            <person name="Mihaltcheva S."/>
            <person name="Morgado L.N."/>
            <person name="Niskanen T."/>
            <person name="Noordeloos M.E."/>
            <person name="Ohm R.A."/>
            <person name="Ortiz-Santana B."/>
            <person name="Ovrebo C."/>
            <person name="Racz N."/>
            <person name="Riley R."/>
            <person name="Savchenko A."/>
            <person name="Shiryaev A."/>
            <person name="Soop K."/>
            <person name="Spirin V."/>
            <person name="Szebenyi C."/>
            <person name="Tomsovsky M."/>
            <person name="Tulloss R.E."/>
            <person name="Uehling J."/>
            <person name="Grigoriev I.V."/>
            <person name="Vagvolgyi C."/>
            <person name="Papp T."/>
            <person name="Martin F.M."/>
            <person name="Miettinen O."/>
            <person name="Hibbett D.S."/>
            <person name="Nagy L.G."/>
        </authorList>
    </citation>
    <scope>NUCLEOTIDE SEQUENCE [LARGE SCALE GENOMIC DNA]</scope>
    <source>
        <strain evidence="1 2">NL-1719</strain>
    </source>
</reference>
<dbReference type="Proteomes" id="UP000308600">
    <property type="component" value="Unassembled WGS sequence"/>
</dbReference>
<organism evidence="1 2">
    <name type="scientific">Pluteus cervinus</name>
    <dbReference type="NCBI Taxonomy" id="181527"/>
    <lineage>
        <taxon>Eukaryota</taxon>
        <taxon>Fungi</taxon>
        <taxon>Dikarya</taxon>
        <taxon>Basidiomycota</taxon>
        <taxon>Agaricomycotina</taxon>
        <taxon>Agaricomycetes</taxon>
        <taxon>Agaricomycetidae</taxon>
        <taxon>Agaricales</taxon>
        <taxon>Pluteineae</taxon>
        <taxon>Pluteaceae</taxon>
        <taxon>Pluteus</taxon>
    </lineage>
</organism>
<protein>
    <submittedName>
        <fullName evidence="1">P-loop containing nucleoside triphosphate hydrolase protein</fullName>
    </submittedName>
</protein>
<sequence length="265" mass="30864">QMLWDDRRFLSRIINVVFDEGHCVSQWKEFREDYEQMGELRMRIFRNLHVPFYVASATLPVEVLQDIKHILHLHPTTKYFLRSTDRPDIQLHARHLVYPAGSYQDLDFLIPAGANKENPPPKFVVFIDDTKKCEDVAAYLQSKLGNADDVQNRITYFHAILSAVQREKVVRMLQEGDIWGLAASEAFGMGIDVRDLRIAVQYLATCNLTRLWQRYGRLVRGTDDDGVGILLYDQRDTIEWREAAIARSVKKREDEITKTLKKRKA</sequence>
<dbReference type="EMBL" id="ML209953">
    <property type="protein sequence ID" value="TFK57860.1"/>
    <property type="molecule type" value="Genomic_DNA"/>
</dbReference>
<name>A0ACD2ZXH9_9AGAR</name>